<dbReference type="Proteomes" id="UP001060085">
    <property type="component" value="Linkage Group LG06"/>
</dbReference>
<organism evidence="1 2">
    <name type="scientific">Catharanthus roseus</name>
    <name type="common">Madagascar periwinkle</name>
    <name type="synonym">Vinca rosea</name>
    <dbReference type="NCBI Taxonomy" id="4058"/>
    <lineage>
        <taxon>Eukaryota</taxon>
        <taxon>Viridiplantae</taxon>
        <taxon>Streptophyta</taxon>
        <taxon>Embryophyta</taxon>
        <taxon>Tracheophyta</taxon>
        <taxon>Spermatophyta</taxon>
        <taxon>Magnoliopsida</taxon>
        <taxon>eudicotyledons</taxon>
        <taxon>Gunneridae</taxon>
        <taxon>Pentapetalae</taxon>
        <taxon>asterids</taxon>
        <taxon>lamiids</taxon>
        <taxon>Gentianales</taxon>
        <taxon>Apocynaceae</taxon>
        <taxon>Rauvolfioideae</taxon>
        <taxon>Vinceae</taxon>
        <taxon>Catharanthinae</taxon>
        <taxon>Catharanthus</taxon>
    </lineage>
</organism>
<keyword evidence="2" id="KW-1185">Reference proteome</keyword>
<accession>A0ACC0A7Q4</accession>
<proteinExistence type="predicted"/>
<sequence length="600" mass="67851">MLFHVHLLVILFLVISISSSLLCLFLSQPFTKVSIQETNFPIHSTFQLPSPLPAWPPGNGFASGHIDLGGLQVHQVTKFKKIWETYQGGPDNLGATFYEPNEIPNGYFMLGSYAQPNSLPLFGSILVAKDKTDNKTSKKEALMKPIDYTLIWSSQFSRTKQDLGHGYIWFPIPPKGYEALGHVVTTSPEKPSLDKIRCVRKDLTEDCDIENWIWGEGKNKNDYGFQVYSLCPFDKGTQSQGLLVGAFGLIFVKDSRHYTQLPLSCLKNKEMNFFSSMPNLLQIKALIKEYSPKIFLHPKEIYLPSSINWFFANGAKLYQKGQNSKPTSIHYDGSNLPQGGLDDETYWIDLPLDKKEREKLKKGNLPSFESYIHVKPIFGGTFSDIIFWVFYPFNGPAIAKLGPFNIPLGGFGEHVGDWEHITLRISNFNGILDKVFWSQHSGGTWIDASLLEFYNFNGSSSNKLVGYAALHGHAIFPRQGMVPKGFDYIGIINDMKKSELVLDCGERYVIIGADYDDEININLKTPPPPIWVNYAREWGPKVTYNIGILVKKLMMDNHVLVGVYKKIFLHLLNLFPNEIWGEEGPTGPKMKGSWNKDELI</sequence>
<gene>
    <name evidence="1" type="ORF">M9H77_25275</name>
</gene>
<name>A0ACC0A7Q4_CATRO</name>
<evidence type="ECO:0000313" key="1">
    <source>
        <dbReference type="EMBL" id="KAI5656482.1"/>
    </source>
</evidence>
<comment type="caution">
    <text evidence="1">The sequence shown here is derived from an EMBL/GenBank/DDBJ whole genome shotgun (WGS) entry which is preliminary data.</text>
</comment>
<dbReference type="EMBL" id="CM044706">
    <property type="protein sequence ID" value="KAI5656482.1"/>
    <property type="molecule type" value="Genomic_DNA"/>
</dbReference>
<protein>
    <submittedName>
        <fullName evidence="1">Uncharacterized protein</fullName>
    </submittedName>
</protein>
<evidence type="ECO:0000313" key="2">
    <source>
        <dbReference type="Proteomes" id="UP001060085"/>
    </source>
</evidence>
<reference evidence="2" key="1">
    <citation type="journal article" date="2023" name="Nat. Plants">
        <title>Single-cell RNA sequencing provides a high-resolution roadmap for understanding the multicellular compartmentation of specialized metabolism.</title>
        <authorList>
            <person name="Sun S."/>
            <person name="Shen X."/>
            <person name="Li Y."/>
            <person name="Li Y."/>
            <person name="Wang S."/>
            <person name="Li R."/>
            <person name="Zhang H."/>
            <person name="Shen G."/>
            <person name="Guo B."/>
            <person name="Wei J."/>
            <person name="Xu J."/>
            <person name="St-Pierre B."/>
            <person name="Chen S."/>
            <person name="Sun C."/>
        </authorList>
    </citation>
    <scope>NUCLEOTIDE SEQUENCE [LARGE SCALE GENOMIC DNA]</scope>
</reference>